<dbReference type="RefSeq" id="WP_378153098.1">
    <property type="nucleotide sequence ID" value="NZ_JBHSEC010000005.1"/>
</dbReference>
<protein>
    <submittedName>
        <fullName evidence="2">VanW family protein</fullName>
    </submittedName>
</protein>
<gene>
    <name evidence="2" type="ORF">ACFOZY_05435</name>
</gene>
<accession>A0ABV8X3J4</accession>
<comment type="caution">
    <text evidence="2">The sequence shown here is derived from an EMBL/GenBank/DDBJ whole genome shotgun (WGS) entry which is preliminary data.</text>
</comment>
<dbReference type="EMBL" id="JBHSEC010000005">
    <property type="protein sequence ID" value="MFC4409878.1"/>
    <property type="molecule type" value="Genomic_DNA"/>
</dbReference>
<dbReference type="PANTHER" id="PTHR35788:SF1">
    <property type="entry name" value="EXPORTED PROTEIN"/>
    <property type="match status" value="1"/>
</dbReference>
<sequence length="386" mass="44067">MEQRNSVQFIILALLVSMVMVAIAFGVSTGVNAISGNADASYFGNETYVGPVKVDGLSKEQAILILTQETERWKSNQKPTIQFLFEKEKLDLDFIEFDIQTSVTQARTGERNELHFQMNKQNLHSVYEGLSLIDVDEIDYQGFENDLLDHAKYLTDFPNKIYLTEYISGLVDETLPFSTNTLSIKEGDVSANIWMRKHQEMTIKKDEVFSLNDIYLKESNGLYSEGFQNELASAIYKAALNSPFSIVERTVTTDNRYNQEVGYEAFIDAQHDLKIRNEYGKPLRIQSTLKDGKLFISIVGDSSLVNIQASIKEVKTLKPRVIVYPVEDYSDEYEVEGENGVQATVVRSVSLGDSIWKKYTHAVDSYLPIPEKWYRVFEENQEDVER</sequence>
<organism evidence="2 3">
    <name type="scientific">Chungangia koreensis</name>
    <dbReference type="NCBI Taxonomy" id="752657"/>
    <lineage>
        <taxon>Bacteria</taxon>
        <taxon>Bacillati</taxon>
        <taxon>Bacillota</taxon>
        <taxon>Bacilli</taxon>
        <taxon>Lactobacillales</taxon>
        <taxon>Chungangia</taxon>
    </lineage>
</organism>
<reference evidence="3" key="1">
    <citation type="journal article" date="2019" name="Int. J. Syst. Evol. Microbiol.">
        <title>The Global Catalogue of Microorganisms (GCM) 10K type strain sequencing project: providing services to taxonomists for standard genome sequencing and annotation.</title>
        <authorList>
            <consortium name="The Broad Institute Genomics Platform"/>
            <consortium name="The Broad Institute Genome Sequencing Center for Infectious Disease"/>
            <person name="Wu L."/>
            <person name="Ma J."/>
        </authorList>
    </citation>
    <scope>NUCLEOTIDE SEQUENCE [LARGE SCALE GENOMIC DNA]</scope>
    <source>
        <strain evidence="3">CCUG 59778</strain>
    </source>
</reference>
<keyword evidence="1" id="KW-1133">Transmembrane helix</keyword>
<dbReference type="InterPro" id="IPR052913">
    <property type="entry name" value="Glycopeptide_resist_protein"/>
</dbReference>
<keyword evidence="1" id="KW-0812">Transmembrane</keyword>
<evidence type="ECO:0000313" key="2">
    <source>
        <dbReference type="EMBL" id="MFC4409878.1"/>
    </source>
</evidence>
<name>A0ABV8X3J4_9LACT</name>
<evidence type="ECO:0000313" key="3">
    <source>
        <dbReference type="Proteomes" id="UP001595817"/>
    </source>
</evidence>
<dbReference type="PANTHER" id="PTHR35788">
    <property type="entry name" value="EXPORTED PROTEIN-RELATED"/>
    <property type="match status" value="1"/>
</dbReference>
<keyword evidence="1" id="KW-0472">Membrane</keyword>
<proteinExistence type="predicted"/>
<dbReference type="Pfam" id="PF04294">
    <property type="entry name" value="VanW"/>
    <property type="match status" value="1"/>
</dbReference>
<feature type="transmembrane region" description="Helical" evidence="1">
    <location>
        <begin position="7"/>
        <end position="27"/>
    </location>
</feature>
<dbReference type="InterPro" id="IPR007391">
    <property type="entry name" value="Vancomycin_resist_VanW"/>
</dbReference>
<keyword evidence="3" id="KW-1185">Reference proteome</keyword>
<dbReference type="Proteomes" id="UP001595817">
    <property type="component" value="Unassembled WGS sequence"/>
</dbReference>
<evidence type="ECO:0000256" key="1">
    <source>
        <dbReference type="SAM" id="Phobius"/>
    </source>
</evidence>